<dbReference type="PANTHER" id="PTHR45931">
    <property type="entry name" value="SI:CH211-59O9.10"/>
    <property type="match status" value="1"/>
</dbReference>
<protein>
    <submittedName>
        <fullName evidence="7">Ring finger protein 6</fullName>
    </submittedName>
</protein>
<dbReference type="GO" id="GO:0016567">
    <property type="term" value="P:protein ubiquitination"/>
    <property type="evidence" value="ECO:0007669"/>
    <property type="project" value="TreeGrafter"/>
</dbReference>
<evidence type="ECO:0000259" key="6">
    <source>
        <dbReference type="PROSITE" id="PS50089"/>
    </source>
</evidence>
<evidence type="ECO:0000313" key="8">
    <source>
        <dbReference type="Proteomes" id="UP000694680"/>
    </source>
</evidence>
<dbReference type="InterPro" id="IPR001841">
    <property type="entry name" value="Znf_RING"/>
</dbReference>
<dbReference type="InterPro" id="IPR051834">
    <property type="entry name" value="RING_finger_E3_ligase"/>
</dbReference>
<dbReference type="GO" id="GO:0005634">
    <property type="term" value="C:nucleus"/>
    <property type="evidence" value="ECO:0007669"/>
    <property type="project" value="TreeGrafter"/>
</dbReference>
<accession>A0A8C5GL85</accession>
<evidence type="ECO:0000313" key="7">
    <source>
        <dbReference type="Ensembl" id="ENSGWIP00000032018.1"/>
    </source>
</evidence>
<feature type="domain" description="RING-type" evidence="6">
    <location>
        <begin position="541"/>
        <end position="582"/>
    </location>
</feature>
<keyword evidence="8" id="KW-1185">Reference proteome</keyword>
<dbReference type="Ensembl" id="ENSGWIT00000034860.1">
    <property type="protein sequence ID" value="ENSGWIP00000032018.1"/>
    <property type="gene ID" value="ENSGWIG00000016512.1"/>
</dbReference>
<evidence type="ECO:0000256" key="4">
    <source>
        <dbReference type="PROSITE-ProRule" id="PRU00175"/>
    </source>
</evidence>
<dbReference type="SMART" id="SM00184">
    <property type="entry name" value="RING"/>
    <property type="match status" value="1"/>
</dbReference>
<sequence>MQTRSMRSSSTALPLSTQVLSPPESAIPAAATHKPRGSRTRSRGHVRRVSALTGVSSCASRRSRSPLHRTPVPSASPRRRRSPLHRTPVRSASPRRSRSPLHRTPVRSASPRRSRSPLHRTPVRSASPRRSRSPLHRTPVRSASPRRSRSPLHRTSVPSASQRRSRSPLCRTPVPSASPWRSRSPLHRTPVPSASPWRSRSPLHRTPVPSASQRRSRSPLHRTPAPSNSVVSSPPNPTVEPGSSTTSAVFVSTTSAVSVETGEAGTGEPVIQTERAVETVEQQGESHGTGTGSSAGRRHTTIMLNLRLRRILPGENRDRYSIASRTRSRARVAENTVTFESDNGGVRRPLSHFERIGIRTSVRTIRIPLRRISETGLGEPNTTALRSNLHQIVNGFGELISSMETEADSESIAPNHADASGTNSNANLVGHLHRVVSPPAQLSGGNVVQERMEMVGIQEEPGALARLIAGAVNSTDSRATSRDTNNRVENEPVRVLRLARFIFFHNEEDDEHPRGLTKEQIDNLSTTYDQASVEREVGLACSICINEYTQGSKLRRLPCSHEFHIHCIDHWLSENNTCPLCRQPILAAHHD</sequence>
<keyword evidence="3" id="KW-0862">Zinc</keyword>
<feature type="compositionally biased region" description="Polar residues" evidence="5">
    <location>
        <begin position="1"/>
        <end position="20"/>
    </location>
</feature>
<feature type="compositionally biased region" description="Basic residues" evidence="5">
    <location>
        <begin position="77"/>
        <end position="152"/>
    </location>
</feature>
<reference evidence="7" key="1">
    <citation type="submission" date="2020-06" db="EMBL/GenBank/DDBJ databases">
        <authorList>
            <consortium name="Wellcome Sanger Institute Data Sharing"/>
        </authorList>
    </citation>
    <scope>NUCLEOTIDE SEQUENCE [LARGE SCALE GENOMIC DNA]</scope>
</reference>
<dbReference type="Gene3D" id="3.30.40.10">
    <property type="entry name" value="Zinc/RING finger domain, C3HC4 (zinc finger)"/>
    <property type="match status" value="1"/>
</dbReference>
<reference evidence="7" key="2">
    <citation type="submission" date="2025-08" db="UniProtKB">
        <authorList>
            <consortium name="Ensembl"/>
        </authorList>
    </citation>
    <scope>IDENTIFICATION</scope>
</reference>
<evidence type="ECO:0000256" key="2">
    <source>
        <dbReference type="ARBA" id="ARBA00022771"/>
    </source>
</evidence>
<dbReference type="AlphaFoldDB" id="A0A8C5GL85"/>
<dbReference type="Pfam" id="PF13639">
    <property type="entry name" value="zf-RING_2"/>
    <property type="match status" value="1"/>
</dbReference>
<dbReference type="GO" id="GO:0045893">
    <property type="term" value="P:positive regulation of DNA-templated transcription"/>
    <property type="evidence" value="ECO:0007669"/>
    <property type="project" value="TreeGrafter"/>
</dbReference>
<evidence type="ECO:0000256" key="3">
    <source>
        <dbReference type="ARBA" id="ARBA00022833"/>
    </source>
</evidence>
<feature type="region of interest" description="Disordered" evidence="5">
    <location>
        <begin position="277"/>
        <end position="296"/>
    </location>
</feature>
<dbReference type="PROSITE" id="PS50089">
    <property type="entry name" value="ZF_RING_2"/>
    <property type="match status" value="1"/>
</dbReference>
<reference evidence="7" key="3">
    <citation type="submission" date="2025-09" db="UniProtKB">
        <authorList>
            <consortium name="Ensembl"/>
        </authorList>
    </citation>
    <scope>IDENTIFICATION</scope>
</reference>
<dbReference type="GO" id="GO:0061630">
    <property type="term" value="F:ubiquitin protein ligase activity"/>
    <property type="evidence" value="ECO:0007669"/>
    <property type="project" value="TreeGrafter"/>
</dbReference>
<dbReference type="PANTHER" id="PTHR45931:SF2">
    <property type="entry name" value="E3 UBIQUITIN-PROTEIN LIGASE RNF6"/>
    <property type="match status" value="1"/>
</dbReference>
<feature type="region of interest" description="Disordered" evidence="5">
    <location>
        <begin position="1"/>
        <end position="247"/>
    </location>
</feature>
<keyword evidence="2 4" id="KW-0863">Zinc-finger</keyword>
<dbReference type="SUPFAM" id="SSF57850">
    <property type="entry name" value="RING/U-box"/>
    <property type="match status" value="1"/>
</dbReference>
<name>A0A8C5GL85_GOUWI</name>
<dbReference type="GO" id="GO:0008270">
    <property type="term" value="F:zinc ion binding"/>
    <property type="evidence" value="ECO:0007669"/>
    <property type="project" value="UniProtKB-KW"/>
</dbReference>
<dbReference type="Proteomes" id="UP000694680">
    <property type="component" value="Chromosome 20"/>
</dbReference>
<dbReference type="GO" id="GO:0006511">
    <property type="term" value="P:ubiquitin-dependent protein catabolic process"/>
    <property type="evidence" value="ECO:0007669"/>
    <property type="project" value="TreeGrafter"/>
</dbReference>
<organism evidence="7 8">
    <name type="scientific">Gouania willdenowi</name>
    <name type="common">Blunt-snouted clingfish</name>
    <name type="synonym">Lepadogaster willdenowi</name>
    <dbReference type="NCBI Taxonomy" id="441366"/>
    <lineage>
        <taxon>Eukaryota</taxon>
        <taxon>Metazoa</taxon>
        <taxon>Chordata</taxon>
        <taxon>Craniata</taxon>
        <taxon>Vertebrata</taxon>
        <taxon>Euteleostomi</taxon>
        <taxon>Actinopterygii</taxon>
        <taxon>Neopterygii</taxon>
        <taxon>Teleostei</taxon>
        <taxon>Neoteleostei</taxon>
        <taxon>Acanthomorphata</taxon>
        <taxon>Ovalentaria</taxon>
        <taxon>Blenniimorphae</taxon>
        <taxon>Blenniiformes</taxon>
        <taxon>Gobiesocoidei</taxon>
        <taxon>Gobiesocidae</taxon>
        <taxon>Gobiesocinae</taxon>
        <taxon>Gouania</taxon>
    </lineage>
</organism>
<proteinExistence type="predicted"/>
<dbReference type="InterPro" id="IPR013083">
    <property type="entry name" value="Znf_RING/FYVE/PHD"/>
</dbReference>
<keyword evidence="1" id="KW-0479">Metal-binding</keyword>
<evidence type="ECO:0000256" key="1">
    <source>
        <dbReference type="ARBA" id="ARBA00022723"/>
    </source>
</evidence>
<feature type="compositionally biased region" description="Basic residues" evidence="5">
    <location>
        <begin position="33"/>
        <end position="48"/>
    </location>
</feature>
<evidence type="ECO:0000256" key="5">
    <source>
        <dbReference type="SAM" id="MobiDB-lite"/>
    </source>
</evidence>